<name>A0A1B7N7T8_9AGAM</name>
<sequence>MPVVDSLILLSFLPRDCCASNMHFYRPDTSLSRFHTYSTRYPPSTVTLDHYPGPQCVSIILEQRFIGPLGPLVAEHFLQS</sequence>
<reference evidence="2 3" key="1">
    <citation type="submission" date="2016-06" db="EMBL/GenBank/DDBJ databases">
        <title>Comparative genomics of the ectomycorrhizal sister species Rhizopogon vinicolor and Rhizopogon vesiculosus (Basidiomycota: Boletales) reveals a divergence of the mating type B locus.</title>
        <authorList>
            <consortium name="DOE Joint Genome Institute"/>
            <person name="Mujic A.B."/>
            <person name="Kuo A."/>
            <person name="Tritt A."/>
            <person name="Lipzen A."/>
            <person name="Chen C."/>
            <person name="Johnson J."/>
            <person name="Sharma A."/>
            <person name="Barry K."/>
            <person name="Grigoriev I.V."/>
            <person name="Spatafora J.W."/>
        </authorList>
    </citation>
    <scope>NUCLEOTIDE SEQUENCE [LARGE SCALE GENOMIC DNA]</scope>
    <source>
        <strain evidence="2 3">AM-OR11-026</strain>
    </source>
</reference>
<evidence type="ECO:0000313" key="2">
    <source>
        <dbReference type="EMBL" id="OAX40906.1"/>
    </source>
</evidence>
<evidence type="ECO:0008006" key="4">
    <source>
        <dbReference type="Google" id="ProtNLM"/>
    </source>
</evidence>
<evidence type="ECO:0000313" key="3">
    <source>
        <dbReference type="Proteomes" id="UP000092154"/>
    </source>
</evidence>
<keyword evidence="1" id="KW-0732">Signal</keyword>
<feature type="signal peptide" evidence="1">
    <location>
        <begin position="1"/>
        <end position="19"/>
    </location>
</feature>
<gene>
    <name evidence="2" type="ORF">K503DRAFT_564308</name>
</gene>
<dbReference type="AlphaFoldDB" id="A0A1B7N7T8"/>
<accession>A0A1B7N7T8</accession>
<dbReference type="InParanoid" id="A0A1B7N7T8"/>
<dbReference type="Proteomes" id="UP000092154">
    <property type="component" value="Unassembled WGS sequence"/>
</dbReference>
<feature type="chain" id="PRO_5008597856" description="Secreted protein" evidence="1">
    <location>
        <begin position="20"/>
        <end position="80"/>
    </location>
</feature>
<dbReference type="EMBL" id="KV448196">
    <property type="protein sequence ID" value="OAX40906.1"/>
    <property type="molecule type" value="Genomic_DNA"/>
</dbReference>
<keyword evidence="3" id="KW-1185">Reference proteome</keyword>
<protein>
    <recommendedName>
        <fullName evidence="4">Secreted protein</fullName>
    </recommendedName>
</protein>
<evidence type="ECO:0000256" key="1">
    <source>
        <dbReference type="SAM" id="SignalP"/>
    </source>
</evidence>
<proteinExistence type="predicted"/>
<organism evidence="2 3">
    <name type="scientific">Rhizopogon vinicolor AM-OR11-026</name>
    <dbReference type="NCBI Taxonomy" id="1314800"/>
    <lineage>
        <taxon>Eukaryota</taxon>
        <taxon>Fungi</taxon>
        <taxon>Dikarya</taxon>
        <taxon>Basidiomycota</taxon>
        <taxon>Agaricomycotina</taxon>
        <taxon>Agaricomycetes</taxon>
        <taxon>Agaricomycetidae</taxon>
        <taxon>Boletales</taxon>
        <taxon>Suillineae</taxon>
        <taxon>Rhizopogonaceae</taxon>
        <taxon>Rhizopogon</taxon>
    </lineage>
</organism>